<feature type="active site" description="Charge relay system" evidence="7">
    <location>
        <position position="1239"/>
    </location>
</feature>
<evidence type="ECO:0000256" key="2">
    <source>
        <dbReference type="ARBA" id="ARBA00022670"/>
    </source>
</evidence>
<dbReference type="InterPro" id="IPR015500">
    <property type="entry name" value="Peptidase_S8_subtilisin-rel"/>
</dbReference>
<evidence type="ECO:0000256" key="4">
    <source>
        <dbReference type="ARBA" id="ARBA00022801"/>
    </source>
</evidence>
<feature type="active site" description="Charge relay system" evidence="7">
    <location>
        <position position="933"/>
    </location>
</feature>
<dbReference type="EMBL" id="LR881466">
    <property type="protein sequence ID" value="CAD5313242.1"/>
    <property type="molecule type" value="Genomic_DNA"/>
</dbReference>
<evidence type="ECO:0000256" key="1">
    <source>
        <dbReference type="ARBA" id="ARBA00011073"/>
    </source>
</evidence>
<keyword evidence="5 7" id="KW-0720">Serine protease</keyword>
<dbReference type="GO" id="GO:0004252">
    <property type="term" value="F:serine-type endopeptidase activity"/>
    <property type="evidence" value="ECO:0007669"/>
    <property type="project" value="UniProtKB-UniRule"/>
</dbReference>
<dbReference type="Proteomes" id="UP000516314">
    <property type="component" value="Chromosome 1"/>
</dbReference>
<dbReference type="Gene3D" id="2.60.40.2310">
    <property type="match status" value="2"/>
</dbReference>
<feature type="active site" description="Charge relay system" evidence="6 7">
    <location>
        <position position="525"/>
    </location>
</feature>
<dbReference type="CDD" id="cd04852">
    <property type="entry name" value="Peptidases_S8_3"/>
    <property type="match status" value="2"/>
</dbReference>
<proteinExistence type="inferred from homology"/>
<dbReference type="InterPro" id="IPR034197">
    <property type="entry name" value="Peptidases_S8_3"/>
</dbReference>
<evidence type="ECO:0000256" key="5">
    <source>
        <dbReference type="ARBA" id="ARBA00022825"/>
    </source>
</evidence>
<feature type="active site" description="Charge relay system" evidence="6 7">
    <location>
        <position position="189"/>
    </location>
</feature>
<dbReference type="GO" id="GO:0006508">
    <property type="term" value="P:proteolysis"/>
    <property type="evidence" value="ECO:0007669"/>
    <property type="project" value="UniProtKB-KW"/>
</dbReference>
<evidence type="ECO:0000256" key="6">
    <source>
        <dbReference type="PIRSR" id="PIRSR615500-1"/>
    </source>
</evidence>
<comment type="similarity">
    <text evidence="1 7">Belongs to the peptidase S8 family.</text>
</comment>
<dbReference type="FunFam" id="3.40.50.200:FF:000006">
    <property type="entry name" value="Subtilisin-like protease SBT1.5"/>
    <property type="match status" value="2"/>
</dbReference>
<feature type="domain" description="Peptidase S8/S53" evidence="8">
    <location>
        <begin position="119"/>
        <end position="563"/>
    </location>
</feature>
<dbReference type="SUPFAM" id="SSF52743">
    <property type="entry name" value="Subtilisin-like"/>
    <property type="match status" value="2"/>
</dbReference>
<feature type="domain" description="Inhibitor I9" evidence="9">
    <location>
        <begin position="14"/>
        <end position="87"/>
    </location>
</feature>
<dbReference type="InterPro" id="IPR010259">
    <property type="entry name" value="S8pro/Inhibitor_I9"/>
</dbReference>
<dbReference type="Pfam" id="PF00082">
    <property type="entry name" value="Peptidase_S8"/>
    <property type="match status" value="2"/>
</dbReference>
<feature type="domain" description="Subtilisin-like protease fibronectin type-III" evidence="10">
    <location>
        <begin position="1357"/>
        <end position="1448"/>
    </location>
</feature>
<feature type="active site" description="Charge relay system" evidence="7">
    <location>
        <position position="865"/>
    </location>
</feature>
<dbReference type="FunFam" id="2.60.40.2310:FF:000003">
    <property type="entry name" value="Subtilisin-like protease SBT4.1"/>
    <property type="match status" value="1"/>
</dbReference>
<dbReference type="PRINTS" id="PR00723">
    <property type="entry name" value="SUBTILISIN"/>
</dbReference>
<name>A0A7G2DWR2_ARATH</name>
<keyword evidence="2 7" id="KW-0645">Protease</keyword>
<evidence type="ECO:0000259" key="9">
    <source>
        <dbReference type="Pfam" id="PF05922"/>
    </source>
</evidence>
<feature type="domain" description="Peptidase S8/S53" evidence="8">
    <location>
        <begin position="858"/>
        <end position="1298"/>
    </location>
</feature>
<gene>
    <name evidence="11" type="ORF">AT9943_LOCUS1745</name>
</gene>
<dbReference type="Gene3D" id="3.40.50.200">
    <property type="entry name" value="Peptidase S8/S53 domain"/>
    <property type="match status" value="3"/>
</dbReference>
<evidence type="ECO:0000256" key="7">
    <source>
        <dbReference type="PROSITE-ProRule" id="PRU01240"/>
    </source>
</evidence>
<dbReference type="Gene3D" id="3.50.30.30">
    <property type="match status" value="1"/>
</dbReference>
<reference evidence="11 12" key="1">
    <citation type="submission" date="2020-09" db="EMBL/GenBank/DDBJ databases">
        <authorList>
            <person name="Ashkenazy H."/>
        </authorList>
    </citation>
    <scope>NUCLEOTIDE SEQUENCE [LARGE SCALE GENOMIC DNA]</scope>
    <source>
        <strain evidence="12">cv. Cdm-0</strain>
    </source>
</reference>
<dbReference type="InterPro" id="IPR037045">
    <property type="entry name" value="S8pro/Inhibitor_I9_sf"/>
</dbReference>
<evidence type="ECO:0000313" key="11">
    <source>
        <dbReference type="EMBL" id="CAD5313242.1"/>
    </source>
</evidence>
<feature type="domain" description="Subtilisin-like protease fibronectin type-III" evidence="10">
    <location>
        <begin position="644"/>
        <end position="732"/>
    </location>
</feature>
<organism evidence="11 12">
    <name type="scientific">Arabidopsis thaliana</name>
    <name type="common">Mouse-ear cress</name>
    <dbReference type="NCBI Taxonomy" id="3702"/>
    <lineage>
        <taxon>Eukaryota</taxon>
        <taxon>Viridiplantae</taxon>
        <taxon>Streptophyta</taxon>
        <taxon>Embryophyta</taxon>
        <taxon>Tracheophyta</taxon>
        <taxon>Spermatophyta</taxon>
        <taxon>Magnoliopsida</taxon>
        <taxon>eudicotyledons</taxon>
        <taxon>Gunneridae</taxon>
        <taxon>Pentapetalae</taxon>
        <taxon>rosids</taxon>
        <taxon>malvids</taxon>
        <taxon>Brassicales</taxon>
        <taxon>Brassicaceae</taxon>
        <taxon>Camelineae</taxon>
        <taxon>Arabidopsis</taxon>
    </lineage>
</organism>
<dbReference type="Pfam" id="PF17766">
    <property type="entry name" value="fn3_6"/>
    <property type="match status" value="2"/>
</dbReference>
<dbReference type="InterPro" id="IPR023828">
    <property type="entry name" value="Peptidase_S8_Ser-AS"/>
</dbReference>
<dbReference type="InterPro" id="IPR041469">
    <property type="entry name" value="Subtilisin-like_FN3"/>
</dbReference>
<sequence>MTETEAGSRNGDGVYIVYMGSASSAANANRAQILINTMFKRRANDLLHTYKHGFSGFAARLTAEEAKVIAKKPGVVSVFPDPHFQLHTTHSWDFLKYQTSVKVDSGPPSSASDGSYDSIVGILDTGIWPESESFNDKDMGPIPSRWKGTCMEAKDFKSSNCNRKIIGARYYKNPDDDSEYYTTRDVIGHGSHVSSTIAGSAVENASYYGVASGTAKGGSQNARIAMYKVCNPGGCTGSSILAAFDDAIADGVDVLSLSLGAPAYARIDLNTDPIAIGAFHAVEQGILVICSAGNDGPDGGTVTNTAPWIMTVAANTIDRDFESDVVLGGNKVIKGEGIHFSNVSKSPVYPLIHGKSAKSADASEGSARACDSDSLDQEKVKGKIVLCENVGGSYYASSARDEVKSKGGTGCVFVDDRTRAVASAYGSFPTTVIDSKEAAEIFSYLNSTKDPVATILPTATVEKFTPAPAVAYFSSRGPSSLTRSILKPDITAPGVSILAAWTGNDSSISLEGKPASQYNVISGTSMAAPHVSAVASLIKSQHPTWGPSAIRSAIMTTATQTNNDKGLITTETGATATPYDSGAGELSSTASMQPGLVYETTETDYLNFLCYYGYNVTTIKAMSKAFPENFTCPPDSNLDLISTINYPSIGISGFKGNGSKTVTRTVTNVGEDGEAVYTVSVETPPGFNIQVTPEKLQFTKDGEKLTYQVIVSATASLKQDVFGALTWSNAKYKNFYKAKVRGKREVILFCFKKFSDDEMPHYHHHVLYVFFSVCDPKVSGKTPMHRYKHGFSGFAAHLSEDEAHLIAKQPGVLSVFPDQMLQLHTTRSWDFLVQESYQRDTYFTEMNYEQESEMHEGDTIIGFLDSGIWPEAQSFNDRHMGPVPEKWKGTCMRGKKTQPDSFRCNRKLIGARYYNSSFFLDPDYETPRDFLGHGTHVASIAAGQIIANASYYGLASGIMRGGSPSSRIAMYRACSLLGCRGSSILAAFDDAIADGVDVISISMGLWPDNLLEDPLSIGSFHAVERGITVVCSVGNSGPSSQSVFNAAPRMITVAASTIDRGFESNILLGGDENRLIEGFGINIANIDKTQAYPLIHARSAKKIDANEEAARNCAPDTLDQTIVKGKIVVCDSDLDNQVIQWKSDEVKRLGGIGMVLVDDESMDLSSIDPSFLVTIIKPEDGIQIMSYINSTRTHVSSIHTILLIKRSLLAYQKHPQVGDRNAAPEGKPPPFFTIESGTSMSCPHVSGIAARLKSRYPSWSPAAIRSAIMTTAVQMTNTGSHITTEKGAKATPYDFGAGQVTIFGPSSPGLIYETNHMDYLNFLCYYGFTSDQIKKISNRIPQGFACPEQSNRGDISNINYPSISISNFNGKESRKVSRTVTNVASRLIGDEDTVYTVSIDAPEGLLARVIPRRLHFRKIGDKLSYQVIFSSTTSILKEDVFGSITWSTECTM</sequence>
<keyword evidence="4 7" id="KW-0378">Hydrolase</keyword>
<dbReference type="PROSITE" id="PS00138">
    <property type="entry name" value="SUBTILASE_SER"/>
    <property type="match status" value="2"/>
</dbReference>
<dbReference type="CDD" id="cd02120">
    <property type="entry name" value="PA_subtilisin_like"/>
    <property type="match status" value="1"/>
</dbReference>
<feature type="domain" description="Inhibitor I9" evidence="9">
    <location>
        <begin position="779"/>
        <end position="824"/>
    </location>
</feature>
<protein>
    <submittedName>
        <fullName evidence="11">(thale cress) hypothetical protein</fullName>
    </submittedName>
</protein>
<evidence type="ECO:0000259" key="10">
    <source>
        <dbReference type="Pfam" id="PF17766"/>
    </source>
</evidence>
<dbReference type="InterPro" id="IPR045051">
    <property type="entry name" value="SBT"/>
</dbReference>
<dbReference type="PROSITE" id="PS00137">
    <property type="entry name" value="SUBTILASE_HIS"/>
    <property type="match status" value="2"/>
</dbReference>
<dbReference type="FunFam" id="3.50.30.30:FF:000005">
    <property type="entry name" value="subtilisin-like protease SBT1.5"/>
    <property type="match status" value="1"/>
</dbReference>
<evidence type="ECO:0000313" key="12">
    <source>
        <dbReference type="Proteomes" id="UP000516314"/>
    </source>
</evidence>
<keyword evidence="3" id="KW-0732">Signal</keyword>
<dbReference type="PANTHER" id="PTHR10795">
    <property type="entry name" value="PROPROTEIN CONVERTASE SUBTILISIN/KEXIN"/>
    <property type="match status" value="1"/>
</dbReference>
<dbReference type="PROSITE" id="PS51892">
    <property type="entry name" value="SUBTILASE"/>
    <property type="match status" value="2"/>
</dbReference>
<dbReference type="Pfam" id="PF05922">
    <property type="entry name" value="Inhibitor_I9"/>
    <property type="match status" value="2"/>
</dbReference>
<accession>A0A7G2DWR2</accession>
<dbReference type="Gene3D" id="3.30.70.80">
    <property type="entry name" value="Peptidase S8 propeptide/proteinase inhibitor I9"/>
    <property type="match status" value="1"/>
</dbReference>
<dbReference type="InterPro" id="IPR036852">
    <property type="entry name" value="Peptidase_S8/S53_dom_sf"/>
</dbReference>
<evidence type="ECO:0000259" key="8">
    <source>
        <dbReference type="Pfam" id="PF00082"/>
    </source>
</evidence>
<dbReference type="InterPro" id="IPR000209">
    <property type="entry name" value="Peptidase_S8/S53_dom"/>
</dbReference>
<feature type="active site" description="Charge relay system" evidence="6 7">
    <location>
        <position position="124"/>
    </location>
</feature>
<dbReference type="InterPro" id="IPR022398">
    <property type="entry name" value="Peptidase_S8_His-AS"/>
</dbReference>
<evidence type="ECO:0000256" key="3">
    <source>
        <dbReference type="ARBA" id="ARBA00022729"/>
    </source>
</evidence>